<dbReference type="EMBL" id="NEXJ01000045">
    <property type="protein sequence ID" value="PSN91525.1"/>
    <property type="molecule type" value="Genomic_DNA"/>
</dbReference>
<evidence type="ECO:0000256" key="2">
    <source>
        <dbReference type="ARBA" id="ARBA00022692"/>
    </source>
</evidence>
<evidence type="ECO:0000313" key="7">
    <source>
        <dbReference type="Proteomes" id="UP000240490"/>
    </source>
</evidence>
<comment type="caution">
    <text evidence="6">The sequence shown here is derived from an EMBL/GenBank/DDBJ whole genome shotgun (WGS) entry which is preliminary data.</text>
</comment>
<feature type="transmembrane region" description="Helical" evidence="5">
    <location>
        <begin position="254"/>
        <end position="278"/>
    </location>
</feature>
<dbReference type="Pfam" id="PF00146">
    <property type="entry name" value="NADHdh"/>
    <property type="match status" value="1"/>
</dbReference>
<keyword evidence="3 5" id="KW-1133">Transmembrane helix</keyword>
<dbReference type="InterPro" id="IPR052561">
    <property type="entry name" value="ComplexI_Subunit1"/>
</dbReference>
<proteinExistence type="predicted"/>
<evidence type="ECO:0000256" key="5">
    <source>
        <dbReference type="SAM" id="Phobius"/>
    </source>
</evidence>
<keyword evidence="2 5" id="KW-0812">Transmembrane</keyword>
<feature type="transmembrane region" description="Helical" evidence="5">
    <location>
        <begin position="65"/>
        <end position="88"/>
    </location>
</feature>
<dbReference type="PANTHER" id="PTHR43359">
    <property type="entry name" value="FORMATE HYDROGENLYASE SUBUNIT 4"/>
    <property type="match status" value="1"/>
</dbReference>
<gene>
    <name evidence="6" type="ORF">B9Q08_02660</name>
</gene>
<sequence>MIDQMVEALIQVLGTILVAPLYSGIAEKLKGVVSLRRAQSVLQPYYDLFKLLKKETVVPSSASELFVYGPYFTFGVYVLISFVIPVVYPRPVFLTPTVDFLGGALLFSLVSFVKVLSAMDSKSNYVALGVSRAASFGFLAEATLITVFFAVAISTGTNNPYVESAYASNPSHYLALDHLLATVSFFMLWLFETGKLPVESQGLSEMGMIDDSLTYEHSGKPLALLKWGGYIKAYLLGSVWLNVFLLPWGGQVGVLGAFFDIGLMFAKWMILIAIVLVAETSLAKLRLFKIQDHLAIAFVLSVFSLLFSVI</sequence>
<feature type="transmembrane region" description="Helical" evidence="5">
    <location>
        <begin position="173"/>
        <end position="191"/>
    </location>
</feature>
<feature type="transmembrane region" description="Helical" evidence="5">
    <location>
        <begin position="129"/>
        <end position="153"/>
    </location>
</feature>
<evidence type="ECO:0000256" key="4">
    <source>
        <dbReference type="ARBA" id="ARBA00023136"/>
    </source>
</evidence>
<dbReference type="GO" id="GO:0016829">
    <property type="term" value="F:lyase activity"/>
    <property type="evidence" value="ECO:0007669"/>
    <property type="project" value="UniProtKB-KW"/>
</dbReference>
<keyword evidence="4 5" id="KW-0472">Membrane</keyword>
<reference evidence="6 7" key="1">
    <citation type="submission" date="2017-04" db="EMBL/GenBank/DDBJ databases">
        <title>Novel microbial lineages endemic to geothermal iron-oxide mats fill important gaps in the evolutionary history of Archaea.</title>
        <authorList>
            <person name="Jay Z.J."/>
            <person name="Beam J.P."/>
            <person name="Dlakic M."/>
            <person name="Rusch D.B."/>
            <person name="Kozubal M.A."/>
            <person name="Inskeep W.P."/>
        </authorList>
    </citation>
    <scope>NUCLEOTIDE SEQUENCE [LARGE SCALE GENOMIC DNA]</scope>
    <source>
        <strain evidence="6">ECH_B_SAG-M15</strain>
    </source>
</reference>
<evidence type="ECO:0000256" key="1">
    <source>
        <dbReference type="ARBA" id="ARBA00004141"/>
    </source>
</evidence>
<keyword evidence="6" id="KW-0456">Lyase</keyword>
<feature type="transmembrane region" description="Helical" evidence="5">
    <location>
        <begin position="100"/>
        <end position="117"/>
    </location>
</feature>
<dbReference type="PANTHER" id="PTHR43359:SF1">
    <property type="entry name" value="FORMATE HYDROGENLYASE SUBUNIT 4-RELATED"/>
    <property type="match status" value="1"/>
</dbReference>
<comment type="subcellular location">
    <subcellularLocation>
        <location evidence="1">Membrane</location>
        <topology evidence="1">Multi-pass membrane protein</topology>
    </subcellularLocation>
</comment>
<feature type="transmembrane region" description="Helical" evidence="5">
    <location>
        <begin position="230"/>
        <end position="248"/>
    </location>
</feature>
<evidence type="ECO:0000313" key="6">
    <source>
        <dbReference type="EMBL" id="PSN91525.1"/>
    </source>
</evidence>
<name>A0A2R6AYR3_9ARCH</name>
<dbReference type="Proteomes" id="UP000240490">
    <property type="component" value="Unassembled WGS sequence"/>
</dbReference>
<evidence type="ECO:0000256" key="3">
    <source>
        <dbReference type="ARBA" id="ARBA00022989"/>
    </source>
</evidence>
<feature type="transmembrane region" description="Helical" evidence="5">
    <location>
        <begin position="290"/>
        <end position="309"/>
    </location>
</feature>
<dbReference type="GO" id="GO:0005886">
    <property type="term" value="C:plasma membrane"/>
    <property type="evidence" value="ECO:0007669"/>
    <property type="project" value="TreeGrafter"/>
</dbReference>
<dbReference type="AlphaFoldDB" id="A0A2R6AYR3"/>
<protein>
    <submittedName>
        <fullName evidence="6">Formate hydrogenlyase</fullName>
    </submittedName>
</protein>
<accession>A0A2R6AYR3</accession>
<dbReference type="InterPro" id="IPR001694">
    <property type="entry name" value="NADH_UbQ_OxRdtase_su1/FPO"/>
</dbReference>
<organism evidence="6 7">
    <name type="scientific">Candidatus Marsarchaeota G2 archaeon ECH_B_SAG-M15</name>
    <dbReference type="NCBI Taxonomy" id="1978162"/>
    <lineage>
        <taxon>Archaea</taxon>
        <taxon>Candidatus Marsarchaeota</taxon>
        <taxon>Candidatus Marsarchaeota group 2</taxon>
    </lineage>
</organism>